<dbReference type="Proteomes" id="UP000037035">
    <property type="component" value="Unassembled WGS sequence"/>
</dbReference>
<feature type="non-terminal residue" evidence="1">
    <location>
        <position position="1"/>
    </location>
</feature>
<evidence type="ECO:0000313" key="1">
    <source>
        <dbReference type="EMBL" id="KNZ52378.1"/>
    </source>
</evidence>
<protein>
    <submittedName>
        <fullName evidence="1">Uncharacterized protein</fullName>
    </submittedName>
</protein>
<comment type="caution">
    <text evidence="1">The sequence shown here is derived from an EMBL/GenBank/DDBJ whole genome shotgun (WGS) entry which is preliminary data.</text>
</comment>
<proteinExistence type="predicted"/>
<accession>A0A0L6UV35</accession>
<name>A0A0L6UV35_9BASI</name>
<reference evidence="1 2" key="1">
    <citation type="submission" date="2015-08" db="EMBL/GenBank/DDBJ databases">
        <title>Next Generation Sequencing and Analysis of the Genome of Puccinia sorghi L Schw, the Causal Agent of Maize Common Rust.</title>
        <authorList>
            <person name="Rochi L."/>
            <person name="Burguener G."/>
            <person name="Darino M."/>
            <person name="Turjanski A."/>
            <person name="Kreff E."/>
            <person name="Dieguez M.J."/>
            <person name="Sacco F."/>
        </authorList>
    </citation>
    <scope>NUCLEOTIDE SEQUENCE [LARGE SCALE GENOMIC DNA]</scope>
    <source>
        <strain evidence="1 2">RO10H11247</strain>
    </source>
</reference>
<dbReference type="VEuPathDB" id="FungiDB:VP01_35g12"/>
<sequence length="38" mass="4248">LKEQEMSFKPPLLGKLADENLGSHLLILEYLSSCKTNS</sequence>
<dbReference type="AlphaFoldDB" id="A0A0L6UV35"/>
<dbReference type="EMBL" id="LAVV01008613">
    <property type="protein sequence ID" value="KNZ52378.1"/>
    <property type="molecule type" value="Genomic_DNA"/>
</dbReference>
<keyword evidence="2" id="KW-1185">Reference proteome</keyword>
<gene>
    <name evidence="1" type="ORF">VP01_35g12</name>
</gene>
<evidence type="ECO:0000313" key="2">
    <source>
        <dbReference type="Proteomes" id="UP000037035"/>
    </source>
</evidence>
<organism evidence="1 2">
    <name type="scientific">Puccinia sorghi</name>
    <dbReference type="NCBI Taxonomy" id="27349"/>
    <lineage>
        <taxon>Eukaryota</taxon>
        <taxon>Fungi</taxon>
        <taxon>Dikarya</taxon>
        <taxon>Basidiomycota</taxon>
        <taxon>Pucciniomycotina</taxon>
        <taxon>Pucciniomycetes</taxon>
        <taxon>Pucciniales</taxon>
        <taxon>Pucciniaceae</taxon>
        <taxon>Puccinia</taxon>
    </lineage>
</organism>